<dbReference type="Gene3D" id="1.20.1250.20">
    <property type="entry name" value="MFS general substrate transporter like domains"/>
    <property type="match status" value="1"/>
</dbReference>
<feature type="transmembrane region" description="Helical" evidence="4">
    <location>
        <begin position="113"/>
        <end position="133"/>
    </location>
</feature>
<dbReference type="EMBL" id="QKLW01000001">
    <property type="protein sequence ID" value="PYF84567.1"/>
    <property type="molecule type" value="Genomic_DNA"/>
</dbReference>
<dbReference type="Proteomes" id="UP000247551">
    <property type="component" value="Unassembled WGS sequence"/>
</dbReference>
<evidence type="ECO:0000256" key="1">
    <source>
        <dbReference type="ARBA" id="ARBA00022692"/>
    </source>
</evidence>
<proteinExistence type="predicted"/>
<name>A0A318VA75_9GAMM</name>
<feature type="transmembrane region" description="Helical" evidence="4">
    <location>
        <begin position="201"/>
        <end position="218"/>
    </location>
</feature>
<feature type="transmembrane region" description="Helical" evidence="4">
    <location>
        <begin position="80"/>
        <end position="101"/>
    </location>
</feature>
<keyword evidence="2 4" id="KW-1133">Transmembrane helix</keyword>
<sequence>MSDAILIAFYPQFFKLRYGIDSPVHAGSYIAAISIAVMCALPLWAKVARKVETMPLLLVTQGIAGVLGIASAFAPNVQSFWVLSMFMYLTKASYLLMFPYLMRLEKQEHHSHLVGLLSVIIHITAIFAATLGGLSLQSFGPQQCVLLMAAGDFLQMALCYYLIKAKKVVPTVTHTYGESHQAPNGSATLPRKKRSHILGTNLAKLSLVMVLFDFSAYVIRPFFSTYWEDTTGILQRGITGAVFAIPALAALMGLYANRLASQGKLPKLDHPFINLTLGAIGLTLQAIPHIETILIGRFLFGWGMFQIIVNLEVKLFQISTPDNYARDFSVANFFQNLGVLLSSFSAGYIVSLIGAQQTFFVAALGFLCTAVINQYWFGSRKHPATGDSTHAV</sequence>
<feature type="transmembrane region" description="Helical" evidence="4">
    <location>
        <begin position="268"/>
        <end position="287"/>
    </location>
</feature>
<protein>
    <submittedName>
        <fullName evidence="5">Putative MFS family arabinose efflux permease</fullName>
    </submittedName>
</protein>
<evidence type="ECO:0000256" key="3">
    <source>
        <dbReference type="ARBA" id="ARBA00023136"/>
    </source>
</evidence>
<comment type="caution">
    <text evidence="5">The sequence shown here is derived from an EMBL/GenBank/DDBJ whole genome shotgun (WGS) entry which is preliminary data.</text>
</comment>
<dbReference type="SUPFAM" id="SSF103473">
    <property type="entry name" value="MFS general substrate transporter"/>
    <property type="match status" value="1"/>
</dbReference>
<feature type="transmembrane region" description="Helical" evidence="4">
    <location>
        <begin position="333"/>
        <end position="353"/>
    </location>
</feature>
<evidence type="ECO:0000313" key="6">
    <source>
        <dbReference type="Proteomes" id="UP000247551"/>
    </source>
</evidence>
<feature type="transmembrane region" description="Helical" evidence="4">
    <location>
        <begin position="56"/>
        <end position="74"/>
    </location>
</feature>
<organism evidence="5 6">
    <name type="scientific">Marinomonas alcarazii</name>
    <dbReference type="NCBI Taxonomy" id="491949"/>
    <lineage>
        <taxon>Bacteria</taxon>
        <taxon>Pseudomonadati</taxon>
        <taxon>Pseudomonadota</taxon>
        <taxon>Gammaproteobacteria</taxon>
        <taxon>Oceanospirillales</taxon>
        <taxon>Oceanospirillaceae</taxon>
        <taxon>Marinomonas</taxon>
    </lineage>
</organism>
<keyword evidence="1 4" id="KW-0812">Transmembrane</keyword>
<feature type="transmembrane region" description="Helical" evidence="4">
    <location>
        <begin position="238"/>
        <end position="256"/>
    </location>
</feature>
<gene>
    <name evidence="5" type="ORF">DFP75_101605</name>
</gene>
<dbReference type="InterPro" id="IPR036259">
    <property type="entry name" value="MFS_trans_sf"/>
</dbReference>
<keyword evidence="3 4" id="KW-0472">Membrane</keyword>
<dbReference type="InterPro" id="IPR011701">
    <property type="entry name" value="MFS"/>
</dbReference>
<keyword evidence="6" id="KW-1185">Reference proteome</keyword>
<dbReference type="AlphaFoldDB" id="A0A318VA75"/>
<reference evidence="5 6" key="1">
    <citation type="submission" date="2018-06" db="EMBL/GenBank/DDBJ databases">
        <title>Genomic Encyclopedia of Type Strains, Phase III (KMG-III): the genomes of soil and plant-associated and newly described type strains.</title>
        <authorList>
            <person name="Whitman W."/>
        </authorList>
    </citation>
    <scope>NUCLEOTIDE SEQUENCE [LARGE SCALE GENOMIC DNA]</scope>
    <source>
        <strain evidence="5 6">CECT 7730</strain>
    </source>
</reference>
<evidence type="ECO:0000256" key="4">
    <source>
        <dbReference type="SAM" id="Phobius"/>
    </source>
</evidence>
<accession>A0A318VA75</accession>
<feature type="transmembrane region" description="Helical" evidence="4">
    <location>
        <begin position="145"/>
        <end position="163"/>
    </location>
</feature>
<feature type="transmembrane region" description="Helical" evidence="4">
    <location>
        <begin position="26"/>
        <end position="44"/>
    </location>
</feature>
<dbReference type="Pfam" id="PF07690">
    <property type="entry name" value="MFS_1"/>
    <property type="match status" value="1"/>
</dbReference>
<feature type="transmembrane region" description="Helical" evidence="4">
    <location>
        <begin position="359"/>
        <end position="377"/>
    </location>
</feature>
<evidence type="ECO:0000256" key="2">
    <source>
        <dbReference type="ARBA" id="ARBA00022989"/>
    </source>
</evidence>
<dbReference type="GO" id="GO:0022857">
    <property type="term" value="F:transmembrane transporter activity"/>
    <property type="evidence" value="ECO:0007669"/>
    <property type="project" value="InterPro"/>
</dbReference>
<evidence type="ECO:0000313" key="5">
    <source>
        <dbReference type="EMBL" id="PYF84567.1"/>
    </source>
</evidence>